<proteinExistence type="inferred from homology"/>
<evidence type="ECO:0000313" key="4">
    <source>
        <dbReference type="EMBL" id="ELR69593.1"/>
    </source>
</evidence>
<dbReference type="AlphaFoldDB" id="L8JMX7"/>
<dbReference type="eggNOG" id="COG0823">
    <property type="taxonomic scope" value="Bacteria"/>
</dbReference>
<dbReference type="Gene3D" id="2.40.160.50">
    <property type="entry name" value="membrane protein fhac: a member of the omp85/tpsb transporter family"/>
    <property type="match status" value="1"/>
</dbReference>
<dbReference type="InterPro" id="IPR011042">
    <property type="entry name" value="6-blade_b-propeller_TolB-like"/>
</dbReference>
<dbReference type="RefSeq" id="WP_009581971.1">
    <property type="nucleotide sequence ID" value="NZ_AMZN01000070.1"/>
</dbReference>
<dbReference type="InterPro" id="IPR039568">
    <property type="entry name" value="Peptidase_MA-like_dom"/>
</dbReference>
<feature type="signal peptide" evidence="2">
    <location>
        <begin position="1"/>
        <end position="21"/>
    </location>
</feature>
<name>L8JMX7_9BACT</name>
<evidence type="ECO:0000313" key="5">
    <source>
        <dbReference type="Proteomes" id="UP000011135"/>
    </source>
</evidence>
<comment type="similarity">
    <text evidence="1">Belongs to the TolB family.</text>
</comment>
<dbReference type="SUPFAM" id="SSF82171">
    <property type="entry name" value="DPP6 N-terminal domain-like"/>
    <property type="match status" value="1"/>
</dbReference>
<feature type="domain" description="Peptidase MA-like" evidence="3">
    <location>
        <begin position="78"/>
        <end position="266"/>
    </location>
</feature>
<gene>
    <name evidence="4" type="ORF">C900_04818</name>
</gene>
<reference evidence="4 5" key="1">
    <citation type="submission" date="2012-12" db="EMBL/GenBank/DDBJ databases">
        <title>Genome assembly of Fulvivirga imtechensis AK7.</title>
        <authorList>
            <person name="Nupur N."/>
            <person name="Khatri I."/>
            <person name="Kumar R."/>
            <person name="Subramanian S."/>
            <person name="Pinnaka A."/>
        </authorList>
    </citation>
    <scope>NUCLEOTIDE SEQUENCE [LARGE SCALE GENOMIC DNA]</scope>
    <source>
        <strain evidence="4 5">AK7</strain>
    </source>
</reference>
<dbReference type="STRING" id="1237149.C900_04818"/>
<dbReference type="PATRIC" id="fig|1237149.3.peg.4286"/>
<dbReference type="Proteomes" id="UP000011135">
    <property type="component" value="Unassembled WGS sequence"/>
</dbReference>
<protein>
    <submittedName>
        <fullName evidence="4">TolB protein</fullName>
    </submittedName>
</protein>
<evidence type="ECO:0000256" key="1">
    <source>
        <dbReference type="ARBA" id="ARBA00009820"/>
    </source>
</evidence>
<evidence type="ECO:0000259" key="3">
    <source>
        <dbReference type="Pfam" id="PF13485"/>
    </source>
</evidence>
<comment type="caution">
    <text evidence="4">The sequence shown here is derived from an EMBL/GenBank/DDBJ whole genome shotgun (WGS) entry which is preliminary data.</text>
</comment>
<dbReference type="Pfam" id="PF07676">
    <property type="entry name" value="PD40"/>
    <property type="match status" value="3"/>
</dbReference>
<feature type="chain" id="PRO_5003993328" evidence="2">
    <location>
        <begin position="22"/>
        <end position="1014"/>
    </location>
</feature>
<dbReference type="Pfam" id="PF13485">
    <property type="entry name" value="Peptidase_MA_2"/>
    <property type="match status" value="1"/>
</dbReference>
<dbReference type="PANTHER" id="PTHR36842:SF1">
    <property type="entry name" value="PROTEIN TOLB"/>
    <property type="match status" value="1"/>
</dbReference>
<dbReference type="PANTHER" id="PTHR36842">
    <property type="entry name" value="PROTEIN TOLB HOMOLOG"/>
    <property type="match status" value="1"/>
</dbReference>
<dbReference type="Gene3D" id="2.120.10.30">
    <property type="entry name" value="TolB, C-terminal domain"/>
    <property type="match status" value="1"/>
</dbReference>
<dbReference type="eggNOG" id="COG4775">
    <property type="taxonomic scope" value="Bacteria"/>
</dbReference>
<keyword evidence="5" id="KW-1185">Reference proteome</keyword>
<organism evidence="4 5">
    <name type="scientific">Fulvivirga imtechensis AK7</name>
    <dbReference type="NCBI Taxonomy" id="1237149"/>
    <lineage>
        <taxon>Bacteria</taxon>
        <taxon>Pseudomonadati</taxon>
        <taxon>Bacteroidota</taxon>
        <taxon>Cytophagia</taxon>
        <taxon>Cytophagales</taxon>
        <taxon>Fulvivirgaceae</taxon>
        <taxon>Fulvivirga</taxon>
    </lineage>
</organism>
<accession>L8JMX7</accession>
<dbReference type="InterPro" id="IPR011659">
    <property type="entry name" value="WD40"/>
</dbReference>
<keyword evidence="2" id="KW-0732">Signal</keyword>
<evidence type="ECO:0000256" key="2">
    <source>
        <dbReference type="SAM" id="SignalP"/>
    </source>
</evidence>
<dbReference type="EMBL" id="AMZN01000070">
    <property type="protein sequence ID" value="ELR69593.1"/>
    <property type="molecule type" value="Genomic_DNA"/>
</dbReference>
<dbReference type="OrthoDB" id="9815657at2"/>
<sequence>MKVLQSLMLFVLCFTSLEVTAQYFGRNKPKYDKFNFDVVKTPHFDIYHYFDNPSLVYQLSEISESWYKMHQEVLKDTLQPHNPILLYRNHADFQQTNAISSAPGIGTGGVTEAFKNRVIMPVTESNAQTDHVLGHELVHAFQYNMIIRSDDPEINIRSLANIPLWMVEGMAEYMSIGSKDPHTAMWMRDAVINNDIPSIRDLTISNKYFPYRYGQAFWAFLANTWGDTIIKPVFIETARLGYEAGIQKVFNFDHATLSEMWKQSLKDYYLKYKEENNGPLIGHRILSEKTAGRINISPAVSPNGQYLAFLSEKDLFTIDLFLADARTGEIIRKLTTTSQASHIDAISFLESAGAWSPDSRQFAYVVFDNGKNQIVITDVASSKIVKKFAVPGVPALNNITWSPKGDKLAFTGLVNGQSDLYVYHFQNGKVDQITNDYYSDIQPSWLHDNESILFTTDRKRTPTNKYTYGSYQLAFINTSNKEVQVVNLFPGADNFNPVVSPDGESIYFVSNRDGFRNLYKYEVANDKVYRLTNYFTGISGITPSAPVLSIAREKDLLAYVYYSKGQYAIFSAPLGNFIKKEVNPQAVEMSAAYLPPYNPAKLDIVDQNLQKRFAMRDSMDVTIKQVPYKPKFQLDYIGSTGVGITTSRFGTGMAGGVDAIFSDILGDKQLYTSLALNGEVYDFGGQVVFLNRERRLQWAFGASHIPYRYGWYTLEQDSLIIQGDTVQVENLAINIRRIFEQELSGFLFYPISKTKRLEFQGSHAWYSNRLDRINNYYYRGYRVGEKQEKDLPAPSGYTIQRVNAALVSDNSYFGLTAPLKGHRYRLQGEQFFGKLEIFTTLADYRKYVFVKPFAVAFRGYHYARYGRDANSDLLPPIFLGAPGVIRGYSTNTFYDPGSDNLNINDLLGSRVVVGNLEIRLPFTGPRQIAMIESRVLFTDLNLFFDAGYAWNEHSTSNFGEGNITEVEDRKPIFSTGFSLRLNLFGAMVIEPYYAFPLSRENIRGEFGINFLPGW</sequence>